<proteinExistence type="predicted"/>
<keyword evidence="2" id="KW-1133">Transmembrane helix</keyword>
<evidence type="ECO:0000256" key="2">
    <source>
        <dbReference type="SAM" id="Phobius"/>
    </source>
</evidence>
<dbReference type="InterPro" id="IPR008965">
    <property type="entry name" value="CBM2/CBM3_carb-bd_dom_sf"/>
</dbReference>
<evidence type="ECO:0000256" key="1">
    <source>
        <dbReference type="SAM" id="MobiDB-lite"/>
    </source>
</evidence>
<dbReference type="GO" id="GO:0030246">
    <property type="term" value="F:carbohydrate binding"/>
    <property type="evidence" value="ECO:0007669"/>
    <property type="project" value="InterPro"/>
</dbReference>
<sequence>MATIRRVQQQTELKGNESMSSARSIRRRAPFAGTAFAAMVGGLVLAAPLSATAAPSVATFTVAVSDATVQVGETVDVTVSVTGAVDVYAYELALGFDPAVLEYVDGSAQTPVSGVGAATVEGSELQYVHTKLGTSPSATGDLTLATLSFEAIGAGEVTLALDAELVGADAVSLVVTDAASAVVEVLAPPAPAAPPSAAPAAPVTPGGPAGEDADPVSGPGRDILSGTGTDLAAWPFVGAGAALLLGALLVFGVRRKRASQV</sequence>
<dbReference type="Pfam" id="PF00963">
    <property type="entry name" value="Cohesin"/>
    <property type="match status" value="1"/>
</dbReference>
<dbReference type="InterPro" id="IPR002102">
    <property type="entry name" value="Cohesin_dom"/>
</dbReference>
<feature type="transmembrane region" description="Helical" evidence="2">
    <location>
        <begin position="231"/>
        <end position="253"/>
    </location>
</feature>
<protein>
    <recommendedName>
        <fullName evidence="3">Cohesin domain-containing protein</fullName>
    </recommendedName>
</protein>
<comment type="caution">
    <text evidence="4">The sequence shown here is derived from an EMBL/GenBank/DDBJ whole genome shotgun (WGS) entry which is preliminary data.</text>
</comment>
<feature type="domain" description="Cohesin" evidence="3">
    <location>
        <begin position="61"/>
        <end position="156"/>
    </location>
</feature>
<feature type="region of interest" description="Disordered" evidence="1">
    <location>
        <begin position="191"/>
        <end position="222"/>
    </location>
</feature>
<dbReference type="AlphaFoldDB" id="A0A2U1TFE9"/>
<reference evidence="5" key="1">
    <citation type="submission" date="2018-04" db="EMBL/GenBank/DDBJ databases">
        <authorList>
            <person name="Liu S."/>
            <person name="Wang Z."/>
            <person name="Li J."/>
        </authorList>
    </citation>
    <scope>NUCLEOTIDE SEQUENCE [LARGE SCALE GENOMIC DNA]</scope>
    <source>
        <strain evidence="5">622</strain>
    </source>
</reference>
<name>A0A2U1TFE9_9MICO</name>
<dbReference type="CDD" id="cd08547">
    <property type="entry name" value="Type_II_cohesin"/>
    <property type="match status" value="1"/>
</dbReference>
<keyword evidence="2" id="KW-0472">Membrane</keyword>
<keyword evidence="5" id="KW-1185">Reference proteome</keyword>
<gene>
    <name evidence="4" type="ORF">DF223_06065</name>
</gene>
<keyword evidence="2" id="KW-0812">Transmembrane</keyword>
<dbReference type="Proteomes" id="UP000244962">
    <property type="component" value="Unassembled WGS sequence"/>
</dbReference>
<evidence type="ECO:0000259" key="3">
    <source>
        <dbReference type="Pfam" id="PF00963"/>
    </source>
</evidence>
<dbReference type="Gene3D" id="2.60.40.680">
    <property type="match status" value="1"/>
</dbReference>
<evidence type="ECO:0000313" key="5">
    <source>
        <dbReference type="Proteomes" id="UP000244962"/>
    </source>
</evidence>
<evidence type="ECO:0000313" key="4">
    <source>
        <dbReference type="EMBL" id="PWC07596.1"/>
    </source>
</evidence>
<dbReference type="GO" id="GO:0000272">
    <property type="term" value="P:polysaccharide catabolic process"/>
    <property type="evidence" value="ECO:0007669"/>
    <property type="project" value="InterPro"/>
</dbReference>
<accession>A0A2U1TFE9</accession>
<dbReference type="EMBL" id="QEFB01000004">
    <property type="protein sequence ID" value="PWC07596.1"/>
    <property type="molecule type" value="Genomic_DNA"/>
</dbReference>
<feature type="transmembrane region" description="Helical" evidence="2">
    <location>
        <begin position="29"/>
        <end position="49"/>
    </location>
</feature>
<organism evidence="4 5">
    <name type="scientific">Mycetocola zhujimingii</name>
    <dbReference type="NCBI Taxonomy" id="2079792"/>
    <lineage>
        <taxon>Bacteria</taxon>
        <taxon>Bacillati</taxon>
        <taxon>Actinomycetota</taxon>
        <taxon>Actinomycetes</taxon>
        <taxon>Micrococcales</taxon>
        <taxon>Microbacteriaceae</taxon>
        <taxon>Mycetocola</taxon>
    </lineage>
</organism>
<dbReference type="SUPFAM" id="SSF49384">
    <property type="entry name" value="Carbohydrate-binding domain"/>
    <property type="match status" value="1"/>
</dbReference>